<reference evidence="1 2" key="1">
    <citation type="submission" date="2014-04" db="EMBL/GenBank/DDBJ databases">
        <authorList>
            <consortium name="DOE Joint Genome Institute"/>
            <person name="Kuo A."/>
            <person name="Kohler A."/>
            <person name="Costa M.D."/>
            <person name="Nagy L.G."/>
            <person name="Floudas D."/>
            <person name="Copeland A."/>
            <person name="Barry K.W."/>
            <person name="Cichocki N."/>
            <person name="Veneault-Fourrey C."/>
            <person name="LaButti K."/>
            <person name="Lindquist E.A."/>
            <person name="Lipzen A."/>
            <person name="Lundell T."/>
            <person name="Morin E."/>
            <person name="Murat C."/>
            <person name="Sun H."/>
            <person name="Tunlid A."/>
            <person name="Henrissat B."/>
            <person name="Grigoriev I.V."/>
            <person name="Hibbett D.S."/>
            <person name="Martin F."/>
            <person name="Nordberg H.P."/>
            <person name="Cantor M.N."/>
            <person name="Hua S.X."/>
        </authorList>
    </citation>
    <scope>NUCLEOTIDE SEQUENCE [LARGE SCALE GENOMIC DNA]</scope>
    <source>
        <strain evidence="1 2">Marx 270</strain>
    </source>
</reference>
<organism evidence="1 2">
    <name type="scientific">Pisolithus tinctorius Marx 270</name>
    <dbReference type="NCBI Taxonomy" id="870435"/>
    <lineage>
        <taxon>Eukaryota</taxon>
        <taxon>Fungi</taxon>
        <taxon>Dikarya</taxon>
        <taxon>Basidiomycota</taxon>
        <taxon>Agaricomycotina</taxon>
        <taxon>Agaricomycetes</taxon>
        <taxon>Agaricomycetidae</taxon>
        <taxon>Boletales</taxon>
        <taxon>Sclerodermatineae</taxon>
        <taxon>Pisolithaceae</taxon>
        <taxon>Pisolithus</taxon>
    </lineage>
</organism>
<name>A0A0C3NBX2_PISTI</name>
<evidence type="ECO:0008006" key="3">
    <source>
        <dbReference type="Google" id="ProtNLM"/>
    </source>
</evidence>
<protein>
    <recommendedName>
        <fullName evidence="3">HAT C-terminal dimerisation domain-containing protein</fullName>
    </recommendedName>
</protein>
<dbReference type="Proteomes" id="UP000054217">
    <property type="component" value="Unassembled WGS sequence"/>
</dbReference>
<gene>
    <name evidence="1" type="ORF">M404DRAFT_36423</name>
</gene>
<dbReference type="STRING" id="870435.A0A0C3NBX2"/>
<accession>A0A0C3NBX2</accession>
<dbReference type="AlphaFoldDB" id="A0A0C3NBX2"/>
<dbReference type="EMBL" id="KN832234">
    <property type="protein sequence ID" value="KIN93073.1"/>
    <property type="molecule type" value="Genomic_DNA"/>
</dbReference>
<reference evidence="2" key="2">
    <citation type="submission" date="2015-01" db="EMBL/GenBank/DDBJ databases">
        <title>Evolutionary Origins and Diversification of the Mycorrhizal Mutualists.</title>
        <authorList>
            <consortium name="DOE Joint Genome Institute"/>
            <consortium name="Mycorrhizal Genomics Consortium"/>
            <person name="Kohler A."/>
            <person name="Kuo A."/>
            <person name="Nagy L.G."/>
            <person name="Floudas D."/>
            <person name="Copeland A."/>
            <person name="Barry K.W."/>
            <person name="Cichocki N."/>
            <person name="Veneault-Fourrey C."/>
            <person name="LaButti K."/>
            <person name="Lindquist E.A."/>
            <person name="Lipzen A."/>
            <person name="Lundell T."/>
            <person name="Morin E."/>
            <person name="Murat C."/>
            <person name="Riley R."/>
            <person name="Ohm R."/>
            <person name="Sun H."/>
            <person name="Tunlid A."/>
            <person name="Henrissat B."/>
            <person name="Grigoriev I.V."/>
            <person name="Hibbett D.S."/>
            <person name="Martin F."/>
        </authorList>
    </citation>
    <scope>NUCLEOTIDE SEQUENCE [LARGE SCALE GENOMIC DNA]</scope>
    <source>
        <strain evidence="2">Marx 270</strain>
    </source>
</reference>
<evidence type="ECO:0000313" key="1">
    <source>
        <dbReference type="EMBL" id="KIN93073.1"/>
    </source>
</evidence>
<dbReference type="HOGENOM" id="CLU_1579175_0_0_1"/>
<dbReference type="InParanoid" id="A0A0C3NBX2"/>
<keyword evidence="2" id="KW-1185">Reference proteome</keyword>
<sequence>MGLDQHAEQAKCENQSMNLIQVWWNMDEIQIGLNNDNIHAHAITRNGRSSFILLAIHILSVVPNSAATEQLFSQFGIIHSKLCNHLSVEKVCKQALVRADTITQHGYLRGVKRKFVEVGDDDNELPVAIPLQMAGVQTSCPTSTTTSLPGLAQDSTPAAAPAYPNCNDW</sequence>
<proteinExistence type="predicted"/>
<dbReference type="OrthoDB" id="2689137at2759"/>
<evidence type="ECO:0000313" key="2">
    <source>
        <dbReference type="Proteomes" id="UP000054217"/>
    </source>
</evidence>